<protein>
    <submittedName>
        <fullName evidence="2">Putative Fe(2+)-trafficking protein</fullName>
    </submittedName>
</protein>
<dbReference type="RefSeq" id="WP_106089341.1">
    <property type="nucleotide sequence ID" value="NZ_PVNL01000046.1"/>
</dbReference>
<dbReference type="AlphaFoldDB" id="A0A2S9YSF4"/>
<dbReference type="PANTHER" id="PTHR36965:SF1">
    <property type="entry name" value="FE(2+)-TRAFFICKING PROTEIN-RELATED"/>
    <property type="match status" value="1"/>
</dbReference>
<gene>
    <name evidence="2" type="ORF">ENSA7_23150</name>
</gene>
<dbReference type="GO" id="GO:0005506">
    <property type="term" value="F:iron ion binding"/>
    <property type="evidence" value="ECO:0007669"/>
    <property type="project" value="InterPro"/>
</dbReference>
<dbReference type="GO" id="GO:0005829">
    <property type="term" value="C:cytosol"/>
    <property type="evidence" value="ECO:0007669"/>
    <property type="project" value="TreeGrafter"/>
</dbReference>
<dbReference type="InterPro" id="IPR007457">
    <property type="entry name" value="Fe_traffick_prot_YggX"/>
</dbReference>
<name>A0A2S9YSF4_9BACT</name>
<evidence type="ECO:0000313" key="2">
    <source>
        <dbReference type="EMBL" id="PRQ08031.1"/>
    </source>
</evidence>
<dbReference type="OrthoDB" id="9804318at2"/>
<keyword evidence="1" id="KW-0408">Iron</keyword>
<evidence type="ECO:0000256" key="1">
    <source>
        <dbReference type="ARBA" id="ARBA00023004"/>
    </source>
</evidence>
<dbReference type="NCBIfam" id="NF003817">
    <property type="entry name" value="PRK05408.1"/>
    <property type="match status" value="1"/>
</dbReference>
<dbReference type="InterPro" id="IPR036766">
    <property type="entry name" value="Fe_traffick_prot_YggX_sf"/>
</dbReference>
<sequence length="95" mass="11234">MSNQPRMVHCKKLNAELPGIPFRPFPTEFGKQVYENVSMKAWQMWLKESPRYINTYRLDLQTKEGRDFLENQMKVFFGFEDGDLADTAWRAPEEG</sequence>
<reference evidence="2 3" key="1">
    <citation type="submission" date="2018-03" db="EMBL/GenBank/DDBJ databases">
        <title>Draft Genome Sequences of the Obligatory Marine Myxobacteria Enhygromyxa salina SWB007.</title>
        <authorList>
            <person name="Poehlein A."/>
            <person name="Moghaddam J.A."/>
            <person name="Harms H."/>
            <person name="Alanjari M."/>
            <person name="Koenig G.M."/>
            <person name="Daniel R."/>
            <person name="Schaeberle T.F."/>
        </authorList>
    </citation>
    <scope>NUCLEOTIDE SEQUENCE [LARGE SCALE GENOMIC DNA]</scope>
    <source>
        <strain evidence="2 3">SWB007</strain>
    </source>
</reference>
<dbReference type="EMBL" id="PVNL01000046">
    <property type="protein sequence ID" value="PRQ08031.1"/>
    <property type="molecule type" value="Genomic_DNA"/>
</dbReference>
<organism evidence="2 3">
    <name type="scientific">Enhygromyxa salina</name>
    <dbReference type="NCBI Taxonomy" id="215803"/>
    <lineage>
        <taxon>Bacteria</taxon>
        <taxon>Pseudomonadati</taxon>
        <taxon>Myxococcota</taxon>
        <taxon>Polyangia</taxon>
        <taxon>Nannocystales</taxon>
        <taxon>Nannocystaceae</taxon>
        <taxon>Enhygromyxa</taxon>
    </lineage>
</organism>
<accession>A0A2S9YSF4</accession>
<evidence type="ECO:0000313" key="3">
    <source>
        <dbReference type="Proteomes" id="UP000238823"/>
    </source>
</evidence>
<dbReference type="SUPFAM" id="SSF111148">
    <property type="entry name" value="YggX-like"/>
    <property type="match status" value="1"/>
</dbReference>
<dbReference type="PANTHER" id="PTHR36965">
    <property type="entry name" value="FE(2+)-TRAFFICKING PROTEIN-RELATED"/>
    <property type="match status" value="1"/>
</dbReference>
<dbReference type="GO" id="GO:0034599">
    <property type="term" value="P:cellular response to oxidative stress"/>
    <property type="evidence" value="ECO:0007669"/>
    <property type="project" value="TreeGrafter"/>
</dbReference>
<dbReference type="Gene3D" id="1.10.3880.10">
    <property type="entry name" value="Fe(II) trafficking protein YggX"/>
    <property type="match status" value="1"/>
</dbReference>
<comment type="caution">
    <text evidence="2">The sequence shown here is derived from an EMBL/GenBank/DDBJ whole genome shotgun (WGS) entry which is preliminary data.</text>
</comment>
<dbReference type="Proteomes" id="UP000238823">
    <property type="component" value="Unassembled WGS sequence"/>
</dbReference>
<proteinExistence type="predicted"/>
<dbReference type="Pfam" id="PF04362">
    <property type="entry name" value="Iron_traffic"/>
    <property type="match status" value="1"/>
</dbReference>